<name>A0AAV6YSY6_ENGPU</name>
<protein>
    <submittedName>
        <fullName evidence="1">Uncharacterized protein</fullName>
    </submittedName>
</protein>
<comment type="caution">
    <text evidence="1">The sequence shown here is derived from an EMBL/GenBank/DDBJ whole genome shotgun (WGS) entry which is preliminary data.</text>
</comment>
<sequence length="85" mass="9958">MGSLIWSIPLELHNYEFPEMYRFSRGGHVADFYLRCIASLQPLHNISLIMVWTKVFTLMLKDASYGSNDAKLKQTKLFSRRHIHS</sequence>
<dbReference type="EMBL" id="WNYA01013009">
    <property type="protein sequence ID" value="KAG8539786.1"/>
    <property type="molecule type" value="Genomic_DNA"/>
</dbReference>
<reference evidence="1" key="1">
    <citation type="thesis" date="2020" institute="ProQuest LLC" country="789 East Eisenhower Parkway, Ann Arbor, MI, USA">
        <title>Comparative Genomics and Chromosome Evolution.</title>
        <authorList>
            <person name="Mudd A.B."/>
        </authorList>
    </citation>
    <scope>NUCLEOTIDE SEQUENCE</scope>
    <source>
        <strain evidence="1">237g6f4</strain>
        <tissue evidence="1">Blood</tissue>
    </source>
</reference>
<evidence type="ECO:0000313" key="2">
    <source>
        <dbReference type="Proteomes" id="UP000824782"/>
    </source>
</evidence>
<proteinExistence type="predicted"/>
<accession>A0AAV6YSY6</accession>
<gene>
    <name evidence="1" type="ORF">GDO81_020351</name>
</gene>
<dbReference type="Proteomes" id="UP000824782">
    <property type="component" value="Unassembled WGS sequence"/>
</dbReference>
<organism evidence="1 2">
    <name type="scientific">Engystomops pustulosus</name>
    <name type="common">Tungara frog</name>
    <name type="synonym">Physalaemus pustulosus</name>
    <dbReference type="NCBI Taxonomy" id="76066"/>
    <lineage>
        <taxon>Eukaryota</taxon>
        <taxon>Metazoa</taxon>
        <taxon>Chordata</taxon>
        <taxon>Craniata</taxon>
        <taxon>Vertebrata</taxon>
        <taxon>Euteleostomi</taxon>
        <taxon>Amphibia</taxon>
        <taxon>Batrachia</taxon>
        <taxon>Anura</taxon>
        <taxon>Neobatrachia</taxon>
        <taxon>Hyloidea</taxon>
        <taxon>Leptodactylidae</taxon>
        <taxon>Leiuperinae</taxon>
        <taxon>Engystomops</taxon>
    </lineage>
</organism>
<keyword evidence="2" id="KW-1185">Reference proteome</keyword>
<evidence type="ECO:0000313" key="1">
    <source>
        <dbReference type="EMBL" id="KAG8539786.1"/>
    </source>
</evidence>
<dbReference type="AlphaFoldDB" id="A0AAV6YSY6"/>